<evidence type="ECO:0000313" key="1">
    <source>
        <dbReference type="EMBL" id="MDR6966297.1"/>
    </source>
</evidence>
<organism evidence="1 2">
    <name type="scientific">Flavobacterium arsenatis</name>
    <dbReference type="NCBI Taxonomy" id="1484332"/>
    <lineage>
        <taxon>Bacteria</taxon>
        <taxon>Pseudomonadati</taxon>
        <taxon>Bacteroidota</taxon>
        <taxon>Flavobacteriia</taxon>
        <taxon>Flavobacteriales</taxon>
        <taxon>Flavobacteriaceae</taxon>
        <taxon>Flavobacterium</taxon>
    </lineage>
</organism>
<dbReference type="Gene3D" id="2.60.40.10">
    <property type="entry name" value="Immunoglobulins"/>
    <property type="match status" value="2"/>
</dbReference>
<dbReference type="NCBIfam" id="TIGR04131">
    <property type="entry name" value="Bac_Flav_CTERM"/>
    <property type="match status" value="1"/>
</dbReference>
<dbReference type="InterPro" id="IPR013783">
    <property type="entry name" value="Ig-like_fold"/>
</dbReference>
<dbReference type="Pfam" id="PF13585">
    <property type="entry name" value="CHU_C"/>
    <property type="match status" value="1"/>
</dbReference>
<dbReference type="Proteomes" id="UP001255185">
    <property type="component" value="Unassembled WGS sequence"/>
</dbReference>
<accession>A0ABU1TKG5</accession>
<evidence type="ECO:0000313" key="2">
    <source>
        <dbReference type="Proteomes" id="UP001255185"/>
    </source>
</evidence>
<reference evidence="1 2" key="1">
    <citation type="submission" date="2023-07" db="EMBL/GenBank/DDBJ databases">
        <title>Sorghum-associated microbial communities from plants grown in Nebraska, USA.</title>
        <authorList>
            <person name="Schachtman D."/>
        </authorList>
    </citation>
    <scope>NUCLEOTIDE SEQUENCE [LARGE SCALE GENOMIC DNA]</scope>
    <source>
        <strain evidence="1 2">3773</strain>
    </source>
</reference>
<sequence length="1072" mass="117433">MKSIVKHFFNYKILFFILFAQNSYCQLSDFSFSVVHTNETCENNGTLAFATSGTTNGATMLYSIYLLPNITTAIGVTAGNGYSGLSAGNYRIIATQSLGTESNSQQQDIVILDQIVQLEYNLSGGSHLCDQKITVNVTQGIPVQYEIISGPVLKPLQTSNVFTGLTPGVYLIRVFDNCGDGIVQNYTLVDSSGSGLQIGLINTITSADCNIASVTQTLNNSSSEDFIYPITLHYVLTLPSGQQIILDQVLTSGNQDLITISQEIPLFPDQSFSYSLEVIDGCGNVFVGTGTLAFPVTVPSISAEITGCNSFKYTIKNAVSATVMEAPSGYPHATPHVLTPSGLNTFILESLPEGEYSFSLIDLCGVEHIKELVVDVPDILPPLRTILNGCEPGFGSVSIITSSDFASVKIIQAPASAGFTLPYDVSFNIDSASFNFYMNSLPQGTYVFKTLDVCNNEYELVCPIGTYQQTATVNVIENCGSFDIQVIPQGNVSNPMSYWLQKFDPVANTWGHPVSGVVYQENTTPSTTNSMVLAPNTINYNIAVYGHFRILGRYSIFGNAISSQSCLLTVEEFDFFAQPKINNVVSVSCQDGTYDVIVDVSGVAPFNYKIITKNNNPFEIENLNSSLFLGVEAAVYGFEVEDDCGNILQADYEIGISNGFPIEIDNLCSGQNVSLSVLSFSFLSYEWWKDDETTTILGTSNTLNFSTFDPVADSGIYHVRVFYANNPASCINFISDIEVFLNEDLPDAGIASNPIYCGSPGSIDLFSLLSDYDEDGTWQEITNSGMLSGNNWDASALQSGTYKFKYRVGDICNNFDETTLIITLKTIPETPEISVDTLICSNESLQLFASDVQSGSYQWSGPNGFTSVEQNPIIENPTSLNDGMYSLKILLDGCESETVSTTLNVNDFPVFVIEGGCENNQDNYVLRAFPVENSFQENEVSYSWTGPEGFSAHENPISVTNFPIGIYSLTITNAEGCSNSSDFDVKSTVCRIPRGISPNNDGDNDSFDLSGFDILNLKIYSRYGRLVYEKENYKSDWYGQDFKNRELPDATYFYYVLMNDGEERTGWVYKTH</sequence>
<comment type="caution">
    <text evidence="1">The sequence shown here is derived from an EMBL/GenBank/DDBJ whole genome shotgun (WGS) entry which is preliminary data.</text>
</comment>
<proteinExistence type="predicted"/>
<keyword evidence="2" id="KW-1185">Reference proteome</keyword>
<protein>
    <submittedName>
        <fullName evidence="1">Gliding motility-associated-like protein</fullName>
    </submittedName>
</protein>
<dbReference type="InterPro" id="IPR026341">
    <property type="entry name" value="T9SS_type_B"/>
</dbReference>
<dbReference type="EMBL" id="JAVDVI010000001">
    <property type="protein sequence ID" value="MDR6966297.1"/>
    <property type="molecule type" value="Genomic_DNA"/>
</dbReference>
<dbReference type="RefSeq" id="WP_310023799.1">
    <property type="nucleotide sequence ID" value="NZ_JAVDVI010000001.1"/>
</dbReference>
<gene>
    <name evidence="1" type="ORF">J2X31_000290</name>
</gene>
<name>A0ABU1TKG5_9FLAO</name>